<evidence type="ECO:0000313" key="4">
    <source>
        <dbReference type="Proteomes" id="UP000320839"/>
    </source>
</evidence>
<feature type="domain" description="DUF1559" evidence="2">
    <location>
        <begin position="28"/>
        <end position="111"/>
    </location>
</feature>
<evidence type="ECO:0000313" key="3">
    <source>
        <dbReference type="EMBL" id="QDV18349.1"/>
    </source>
</evidence>
<keyword evidence="1" id="KW-0472">Membrane</keyword>
<name>A0A518FPT0_9PLAN</name>
<dbReference type="RefSeq" id="WP_145456603.1">
    <property type="nucleotide sequence ID" value="NZ_CP036317.1"/>
</dbReference>
<organism evidence="3 4">
    <name type="scientific">Gimesia panareensis</name>
    <dbReference type="NCBI Taxonomy" id="2527978"/>
    <lineage>
        <taxon>Bacteria</taxon>
        <taxon>Pseudomonadati</taxon>
        <taxon>Planctomycetota</taxon>
        <taxon>Planctomycetia</taxon>
        <taxon>Planctomycetales</taxon>
        <taxon>Planctomycetaceae</taxon>
        <taxon>Gimesia</taxon>
    </lineage>
</organism>
<dbReference type="PANTHER" id="PTHR30093">
    <property type="entry name" value="GENERAL SECRETION PATHWAY PROTEIN G"/>
    <property type="match status" value="1"/>
</dbReference>
<feature type="transmembrane region" description="Helical" evidence="1">
    <location>
        <begin position="6"/>
        <end position="27"/>
    </location>
</feature>
<evidence type="ECO:0000259" key="2">
    <source>
        <dbReference type="Pfam" id="PF07596"/>
    </source>
</evidence>
<evidence type="ECO:0000256" key="1">
    <source>
        <dbReference type="SAM" id="Phobius"/>
    </source>
</evidence>
<dbReference type="OrthoDB" id="258182at2"/>
<gene>
    <name evidence="3" type="ORF">Pan153_30060</name>
</gene>
<sequence length="357" mass="40729">MNHQRWITLGVVGLIILLLIALVMPAIQQAREAARRQTSKNNLKQIGLAFHNYYDAHRCLPPGGTIREDGTAMHGWLTMLLPYFDNDPLYNSIHFDESWQSRNNHFRCETSKRFFLIPGVAAQYSSTGYALTHYLGNPHLLYRNSSVNIEQMKHGTVHTWLAGEATGHYQPWAYPFNWRPLGTKLCADPDSFGYPVWRGGHLLLADGSTHFFAQETSPEILKRLAAAPPVPTAEQRAVPEKVFETQGFYWAVEKLESDPTNRRSFFVDILRNQRRQPLQLEVSYSIKPTEQEERGEILQVECYPLGCFLAHIDADTDIPQTLKSSALSQATSPEQFQANVKRLQQLQKDLPKQDSHD</sequence>
<dbReference type="Proteomes" id="UP000320839">
    <property type="component" value="Chromosome"/>
</dbReference>
<proteinExistence type="predicted"/>
<dbReference type="SUPFAM" id="SSF54523">
    <property type="entry name" value="Pili subunits"/>
    <property type="match status" value="1"/>
</dbReference>
<keyword evidence="1" id="KW-1133">Transmembrane helix</keyword>
<dbReference type="EMBL" id="CP036317">
    <property type="protein sequence ID" value="QDV18349.1"/>
    <property type="molecule type" value="Genomic_DNA"/>
</dbReference>
<dbReference type="InterPro" id="IPR045584">
    <property type="entry name" value="Pilin-like"/>
</dbReference>
<dbReference type="Gene3D" id="3.30.700.10">
    <property type="entry name" value="Glycoprotein, Type 4 Pilin"/>
    <property type="match status" value="1"/>
</dbReference>
<protein>
    <recommendedName>
        <fullName evidence="2">DUF1559 domain-containing protein</fullName>
    </recommendedName>
</protein>
<dbReference type="AlphaFoldDB" id="A0A518FPT0"/>
<accession>A0A518FPT0</accession>
<reference evidence="3 4" key="1">
    <citation type="submission" date="2019-02" db="EMBL/GenBank/DDBJ databases">
        <title>Deep-cultivation of Planctomycetes and their phenomic and genomic characterization uncovers novel biology.</title>
        <authorList>
            <person name="Wiegand S."/>
            <person name="Jogler M."/>
            <person name="Boedeker C."/>
            <person name="Pinto D."/>
            <person name="Vollmers J."/>
            <person name="Rivas-Marin E."/>
            <person name="Kohn T."/>
            <person name="Peeters S.H."/>
            <person name="Heuer A."/>
            <person name="Rast P."/>
            <person name="Oberbeckmann S."/>
            <person name="Bunk B."/>
            <person name="Jeske O."/>
            <person name="Meyerdierks A."/>
            <person name="Storesund J.E."/>
            <person name="Kallscheuer N."/>
            <person name="Luecker S."/>
            <person name="Lage O.M."/>
            <person name="Pohl T."/>
            <person name="Merkel B.J."/>
            <person name="Hornburger P."/>
            <person name="Mueller R.-W."/>
            <person name="Bruemmer F."/>
            <person name="Labrenz M."/>
            <person name="Spormann A.M."/>
            <person name="Op den Camp H."/>
            <person name="Overmann J."/>
            <person name="Amann R."/>
            <person name="Jetten M.S.M."/>
            <person name="Mascher T."/>
            <person name="Medema M.H."/>
            <person name="Devos D.P."/>
            <person name="Kaster A.-K."/>
            <person name="Ovreas L."/>
            <person name="Rohde M."/>
            <person name="Galperin M.Y."/>
            <person name="Jogler C."/>
        </authorList>
    </citation>
    <scope>NUCLEOTIDE SEQUENCE [LARGE SCALE GENOMIC DNA]</scope>
    <source>
        <strain evidence="3 4">Pan153</strain>
    </source>
</reference>
<keyword evidence="1" id="KW-0812">Transmembrane</keyword>
<dbReference type="InterPro" id="IPR011453">
    <property type="entry name" value="DUF1559"/>
</dbReference>
<dbReference type="PANTHER" id="PTHR30093:SF2">
    <property type="entry name" value="TYPE II SECRETION SYSTEM PROTEIN H"/>
    <property type="match status" value="1"/>
</dbReference>
<dbReference type="Pfam" id="PF07596">
    <property type="entry name" value="SBP_bac_10"/>
    <property type="match status" value="1"/>
</dbReference>